<protein>
    <submittedName>
        <fullName evidence="3">Flp pilus assembly protein CpaB</fullName>
    </submittedName>
</protein>
<dbReference type="InterPro" id="IPR017592">
    <property type="entry name" value="Pilus_assmbl_Flp-typ_CpaB"/>
</dbReference>
<evidence type="ECO:0000256" key="1">
    <source>
        <dbReference type="SAM" id="MobiDB-lite"/>
    </source>
</evidence>
<evidence type="ECO:0000259" key="2">
    <source>
        <dbReference type="Pfam" id="PF16976"/>
    </source>
</evidence>
<gene>
    <name evidence="3" type="ORF">A2008_01665</name>
</gene>
<dbReference type="STRING" id="1817813.A2008_01665"/>
<reference evidence="3 4" key="1">
    <citation type="journal article" date="2016" name="Nat. Commun.">
        <title>Thousands of microbial genomes shed light on interconnected biogeochemical processes in an aquifer system.</title>
        <authorList>
            <person name="Anantharaman K."/>
            <person name="Brown C.T."/>
            <person name="Hug L.A."/>
            <person name="Sharon I."/>
            <person name="Castelle C.J."/>
            <person name="Probst A.J."/>
            <person name="Thomas B.C."/>
            <person name="Singh A."/>
            <person name="Wilkins M.J."/>
            <person name="Karaoz U."/>
            <person name="Brodie E.L."/>
            <person name="Williams K.H."/>
            <person name="Hubbard S.S."/>
            <person name="Banfield J.F."/>
        </authorList>
    </citation>
    <scope>NUCLEOTIDE SEQUENCE [LARGE SCALE GENOMIC DNA]</scope>
</reference>
<sequence>MVGIAAIFVAMNMGPKKPAPRPPEVVVVKPAKPEVLFRAKTNIKEKTEITPDLFKRFDTFDTDEAFIKLGGKGITSEANLVNKEAVKPIKASEPFTTDNVAPIIPFVPKRLSEAVPEGMRALTIAVSVIQSVGGFVREGDFVDILGIFSDTGVSEPVRTILTGVQVLSIGSEMPVTPSDGLVMHQNPKDPNAPPSASIKATPVQQMTFATTPDEAEIITLITQSRSKVSFYLLLRSKQEMEAKIAKRIKIAKLLEAGRTAEVSLADQTKEVVIGGSALTKSEALEIFYGKARAAAEAKTTAGRDAASLDPRDPNFNPDVMPDDGYRGPRGPQASQAAKAVSPAGAIQPVEKTVEMYKGIQKTVINVK</sequence>
<dbReference type="NCBIfam" id="TIGR03177">
    <property type="entry name" value="pilus_cpaB"/>
    <property type="match status" value="1"/>
</dbReference>
<organism evidence="3 4">
    <name type="scientific">Candidatus Wallbacteria bacterium GWC2_49_35</name>
    <dbReference type="NCBI Taxonomy" id="1817813"/>
    <lineage>
        <taxon>Bacteria</taxon>
        <taxon>Candidatus Walliibacteriota</taxon>
    </lineage>
</organism>
<dbReference type="AlphaFoldDB" id="A0A1F7WSY9"/>
<comment type="caution">
    <text evidence="3">The sequence shown here is derived from an EMBL/GenBank/DDBJ whole genome shotgun (WGS) entry which is preliminary data.</text>
</comment>
<dbReference type="InterPro" id="IPR031571">
    <property type="entry name" value="RcpC_dom"/>
</dbReference>
<evidence type="ECO:0000313" key="4">
    <source>
        <dbReference type="Proteomes" id="UP000178735"/>
    </source>
</evidence>
<feature type="region of interest" description="Disordered" evidence="1">
    <location>
        <begin position="299"/>
        <end position="333"/>
    </location>
</feature>
<proteinExistence type="predicted"/>
<accession>A0A1F7WSY9</accession>
<feature type="domain" description="Flp pilus assembly protein RcpC/CpaB" evidence="2">
    <location>
        <begin position="110"/>
        <end position="230"/>
    </location>
</feature>
<dbReference type="EMBL" id="MGFH01000093">
    <property type="protein sequence ID" value="OGM05860.1"/>
    <property type="molecule type" value="Genomic_DNA"/>
</dbReference>
<evidence type="ECO:0000313" key="3">
    <source>
        <dbReference type="EMBL" id="OGM05860.1"/>
    </source>
</evidence>
<name>A0A1F7WSY9_9BACT</name>
<dbReference type="Pfam" id="PF16976">
    <property type="entry name" value="RcpC"/>
    <property type="match status" value="1"/>
</dbReference>
<dbReference type="Proteomes" id="UP000178735">
    <property type="component" value="Unassembled WGS sequence"/>
</dbReference>